<dbReference type="Pfam" id="PF25036">
    <property type="entry name" value="VPS13_VAB"/>
    <property type="match status" value="1"/>
</dbReference>
<evidence type="ECO:0000313" key="9">
    <source>
        <dbReference type="EMBL" id="EGW35577.1"/>
    </source>
</evidence>
<dbReference type="RefSeq" id="XP_007372989.1">
    <property type="nucleotide sequence ID" value="XM_007372927.1"/>
</dbReference>
<dbReference type="GO" id="GO:0010008">
    <property type="term" value="C:endosome membrane"/>
    <property type="evidence" value="ECO:0007669"/>
    <property type="project" value="EnsemblFungi"/>
</dbReference>
<keyword evidence="4" id="KW-0333">Golgi apparatus</keyword>
<dbReference type="GO" id="GO:0009267">
    <property type="term" value="P:cellular response to starvation"/>
    <property type="evidence" value="ECO:0007669"/>
    <property type="project" value="EnsemblFungi"/>
</dbReference>
<dbReference type="OrthoDB" id="428159at2759"/>
<dbReference type="InterPro" id="IPR026854">
    <property type="entry name" value="VPS13_N"/>
</dbReference>
<dbReference type="GeneID" id="18869585"/>
<dbReference type="GO" id="GO:0005741">
    <property type="term" value="C:mitochondrial outer membrane"/>
    <property type="evidence" value="ECO:0007669"/>
    <property type="project" value="EnsemblFungi"/>
</dbReference>
<name>G3AE43_SPAPN</name>
<dbReference type="eggNOG" id="KOG1809">
    <property type="taxonomic scope" value="Eukaryota"/>
</dbReference>
<dbReference type="PIRSF" id="PIRSF037235">
    <property type="entry name" value="VPS13_fungi"/>
    <property type="match status" value="1"/>
</dbReference>
<keyword evidence="3 4" id="KW-0445">Lipid transport</keyword>
<dbReference type="GO" id="GO:0120014">
    <property type="term" value="F:phospholipid transfer activity"/>
    <property type="evidence" value="ECO:0007669"/>
    <property type="project" value="EnsemblFungi"/>
</dbReference>
<feature type="domain" description="Chorein N-terminal" evidence="6">
    <location>
        <begin position="1"/>
        <end position="1173"/>
    </location>
</feature>
<feature type="region of interest" description="Disordered" evidence="5">
    <location>
        <begin position="451"/>
        <end position="471"/>
    </location>
</feature>
<dbReference type="Pfam" id="PF25037">
    <property type="entry name" value="VPS13_C"/>
    <property type="match status" value="1"/>
</dbReference>
<sequence>MFESLVANLLNRFLGSYLENFDPKQLNIGIWSGDVKLTDLRLKKESLDKFKLPIDVKFGHLGVLTLQIPWSNLKSKPVRIIIEDLYILASPIILRDYDAAEDEERSQLLKQEKLQELETLLQAQTQNQQLTDDLLGVNSNESFTESLITKIVDNLQVTIKNIHVRYKDDSVLTESPYSIGLTLKELSAVSTDENWTPSFISITQRLTHKLLTLSNLACYMKTIDTATTYDSKSTDNDYEKLLESFREAIDYNSDLEYLLKPVTGHGKLTIHKPGTTETTPHIKSELFFQEFSVELNSQQYDDILWTASKFHWYMRTFKFRKFRPKLPPNEAPREWFKYAARSILDEIHERNYKWSWAYFEKRRDQRIEYKKLWKLKLSGKLIKEDDIQQLKDLEKELPYEDIKFYRTLTRNDLRKEKHTFSLFNSISANEPKSQQQSAGWFSGWWGGSGGANTNEESKEELPDEDTPPEKLDLSLSDEQRKALYEAIEYDENLTTAVEDIPREWVKLEVLASLYKGGLTIKRKDFTNLAEIVFEGCQTQIYQRSDSLLSCFQIQEFRVEDGTGTSLYKHIVSVKQAHSQLHDDSSSVVESSSIKTIPDDDNEPFFQISFENNPLDNSADSTLLGKLKSMTIFYNPKFIEEIINFFTPPKIHLDTVGAIMNAAEATVEGLTSQTRIGLQYALEEHKTINVKLDLQAPLMIMPLDPSSFKSPVAILDAGHISVVSDLVDPETIQEIKGKQSYTADDWKKLQDLMYDQFKLTLEDSQFLVGPNIKSTMEQLHTQENIPRIKSALMLDNFNLQLMLGISILPDATNLAKFKVGGRVPQVNLAINDFQYKTMMQIIDAAIPNSTNMEDLDTSSVFDAFAPIANRNEIKVEEVEEFDEKSTTSNSSVSNNQKQQHIFEFDFAVDVVHVSLSRCINGVTLEAEPLVDLVGDSLNLHFHNTSNDMHVDLYLSDIELTDHIEKTGILELQKMISSSGHDAQASQKKLLQVSYDRTQRMVEFNGKEIEVFDQDVKLQIATVKFIISRKSILSILNFVLNTFTDPNAAPTPADELKHNAEDEATAPQKINVNVSLDSIILVLNEDGVKLATVQLSSALIDVLVLPEALDVRGRLGAFTVHDEINYGSPRDSIMRKLINIEGNNLAEFTYKTFDPETNTNPYSSLVEFKTGAMTINFIESSFNRILAYLSQFLKMKAIYDSAREAAINQANQFEEKIKFNLLINAPTIVFPSLSVGGDISIDCNKLIANLGELYAHNEYTIKDNHMMNVIEAGIRNVSLWSELYFESEIPVRSQIVKELDIAFDIDHLEDYTKGVPTFVVDGKVPELDLHLTELQLRMLRQLSDSLSRAVMFDNVDDNLGDIEEDAAYANEVLRHNVQLVQGERGEKQQAQPSIKQPDEIPPDHKMLDFKFDVPRISLTVYNHTFGVTDLQPLQLSTFSMNKFMLDLDMNQDNNFKVNLKVKSFVVKDVRQSTDSKFQVIIPSAADVENQFILRAYSEGTPENKHITLMLTVEKPKTILALDYLFELQAFVNKATMEDTLSAPQIEYNVAISPVESARRSRRRSISSLSRTMDALTPILSGTSATSGTPPSPVKFGFSINVIEPSVILLANDTREDTEAIVFKVEQILITSQNITSLAANNIGMYLTVMNDFDSMNYRIIDDFSISFAHDSRGSTSTDFLSSIQVSIDPLVVGVSLRDIRLALNILNRANELYSKAQRSVVGGGPGSITEDNEYKFSEDFKRKLSQYAPSIVSTLTNESRGSIAGDGIPEGVAIVKGEEFNASVGGVRFVLIGDVSELPVLDVNVKPFELKAINWSTDLSSEVHIEYYVNIFNYSLSSWEPLIEPWPIAIYASRSDKPKSRLVVEIVSRQLVEVTVTSRSVALLSQITNLITTDEKLKPRGEDKPYLIMNETGYDIYVWSDKGDIGSKTLIKSREIIPWAFEDWRKIRENLDADNAGALGISLVDSPYSDLRNISASSEGEELYMLQPAINGVHNRLSVDIVLREDNIKTIRIRSTVLVENDADIPLAVEMLYEDGQKSYELEIASKERKALPIDSVYTGQMRVRPLIHTPYGWSDELLHWKTVMKARGTHGIPLKCKATEAGDNSVYYFQAEATYDKDEPLAKIYPHLRLVISSPLEIENLLPFDLDYRLYDKNARRDWVGSIKKGVKSYVHVVSLDSLLLLSVTPENCGFQKSEFAIINKPKDSEFSREDTIGLRDKKNNILKLKIFYPRKQAGSSSLKVVIYAPYVILNRCNLNLVVSERGNQVAIAGRSGELGGKVLPTMFSFDTFGDRKNRATVRTDDSNWSEPMSLDAIGQANELKLHVVGKQTEVNLGVSIQEGEGKYNLTKVVTIAPRYVLINKVEETLQIVENGTTKQITVQPGESLPLYGLRSLEKKNILVKFTHGSKSWSPPFCIDEVGQLFIKVLKANVGQVLMKVTVLIENATIFIHFENGNNEWPYSIRNFTDEEFYIYQNDPNINANGEVVTHDTPYKPIYYKIPPKSVMPYAYDYPNAIIKELIVRSHGRERAVNLAEIGNLRPFRLPKVGDSPQLIVDLNVVADGPTQSLIISTYDPSTSLYKLQGNQGASASSTNVNNSGQQFEVVENDDNYHTNIVAKFDGFGISLINTRNQELCYATLKGLEFRYNESDLYQTFSFKLKWVQVDNQLYGGIFPIIIYPTVIPKTGRELNNHPSFSASVCRVKDDSYGVLFIKYATILLQEMSMEIDEDFLFALLEFSKFPGASWNKDQIDILCEEDLDIPEPVRLNESNDIYFEALHLQPIQANLSFVRTERVNAEDKGSSQNTLMFFFNVLTMAIGNINEAPIKLNTLFLENIRVPTPILMESIQTHYSQAFFYQLHNILGSADVLGNPVGLFNHIASGVLDIFYEPYQGFVLNDRPQELGIGLAKGGLSFVKKSVFGFSDSIAKVTGSIAKGLTVATMDQKFQERRRLNKGRNRPKHALYGFANGANSFFDSISSGFSGVATAPMEGAAAEGAAGFFKGLGKGIIGLPTKTAIGFFDLASNVSEGIRNTTTVFDGEGLDKVRLPRYVAPHSIIKPYSVRDARGQYWMHSIDGGVFYGEVYLAHLVLAGEERCVLVTYKKIIMFDINQLVSKWIVDFGEVKSISVEPTGLTIGLKSISGRGPFIPIPEKSNRSFLYQKIAIAVEEFNKHCQIVL</sequence>
<dbReference type="GO" id="GO:0005794">
    <property type="term" value="C:Golgi apparatus"/>
    <property type="evidence" value="ECO:0007669"/>
    <property type="project" value="UniProtKB-UniRule"/>
</dbReference>
<evidence type="ECO:0000256" key="4">
    <source>
        <dbReference type="PIRNR" id="PIRNR037235"/>
    </source>
</evidence>
<dbReference type="GO" id="GO:0090083">
    <property type="term" value="P:regulation of inclusion body assembly"/>
    <property type="evidence" value="ECO:0007669"/>
    <property type="project" value="EnsemblFungi"/>
</dbReference>
<protein>
    <recommendedName>
        <fullName evidence="4">Vacuolar protein sorting-associated protein</fullName>
    </recommendedName>
</protein>
<dbReference type="GO" id="GO:0005770">
    <property type="term" value="C:late endosome"/>
    <property type="evidence" value="ECO:0007669"/>
    <property type="project" value="EnsemblFungi"/>
</dbReference>
<dbReference type="GO" id="GO:0005628">
    <property type="term" value="C:prospore membrane"/>
    <property type="evidence" value="ECO:0007669"/>
    <property type="project" value="EnsemblFungi"/>
</dbReference>
<dbReference type="GO" id="GO:0071561">
    <property type="term" value="C:nucleus-vacuole junction"/>
    <property type="evidence" value="ECO:0007669"/>
    <property type="project" value="EnsemblFungi"/>
</dbReference>
<reference evidence="9 10" key="1">
    <citation type="journal article" date="2011" name="Proc. Natl. Acad. Sci. U.S.A.">
        <title>Comparative genomics of xylose-fermenting fungi for enhanced biofuel production.</title>
        <authorList>
            <person name="Wohlbach D.J."/>
            <person name="Kuo A."/>
            <person name="Sato T.K."/>
            <person name="Potts K.M."/>
            <person name="Salamov A.A."/>
            <person name="LaButti K.M."/>
            <person name="Sun H."/>
            <person name="Clum A."/>
            <person name="Pangilinan J.L."/>
            <person name="Lindquist E.A."/>
            <person name="Lucas S."/>
            <person name="Lapidus A."/>
            <person name="Jin M."/>
            <person name="Gunawan C."/>
            <person name="Balan V."/>
            <person name="Dale B.E."/>
            <person name="Jeffries T.W."/>
            <person name="Zinkel R."/>
            <person name="Barry K.W."/>
            <person name="Grigoriev I.V."/>
            <person name="Gasch A.P."/>
        </authorList>
    </citation>
    <scope>NUCLEOTIDE SEQUENCE [LARGE SCALE GENOMIC DNA]</scope>
    <source>
        <strain evidence="10">NRRL Y-27907 / 11-Y1</strain>
    </source>
</reference>
<dbReference type="GO" id="GO:0005829">
    <property type="term" value="C:cytosol"/>
    <property type="evidence" value="ECO:0007669"/>
    <property type="project" value="GOC"/>
</dbReference>
<comment type="similarity">
    <text evidence="1 4">Belongs to the VPS13 family.</text>
</comment>
<dbReference type="GO" id="GO:0036258">
    <property type="term" value="P:multivesicular body assembly"/>
    <property type="evidence" value="ECO:0007669"/>
    <property type="project" value="EnsemblFungi"/>
</dbReference>
<accession>G3AE43</accession>
<dbReference type="KEGG" id="spaa:SPAPADRAFT_131526"/>
<proteinExistence type="inferred from homology"/>
<dbReference type="HOGENOM" id="CLU_000135_0_0_1"/>
<dbReference type="FunCoup" id="G3AE43">
    <property type="interactions" value="751"/>
</dbReference>
<evidence type="ECO:0000259" key="8">
    <source>
        <dbReference type="Pfam" id="PF25037"/>
    </source>
</evidence>
<dbReference type="STRING" id="619300.G3AE43"/>
<evidence type="ECO:0000259" key="7">
    <source>
        <dbReference type="Pfam" id="PF25036"/>
    </source>
</evidence>
<dbReference type="PANTHER" id="PTHR16166:SF93">
    <property type="entry name" value="INTERMEMBRANE LIPID TRANSFER PROTEIN VPS13"/>
    <property type="match status" value="1"/>
</dbReference>
<dbReference type="GO" id="GO:0007005">
    <property type="term" value="P:mitochondrion organization"/>
    <property type="evidence" value="ECO:0007669"/>
    <property type="project" value="EnsemblFungi"/>
</dbReference>
<gene>
    <name evidence="9" type="ORF">SPAPADRAFT_131526</name>
</gene>
<evidence type="ECO:0000313" key="10">
    <source>
        <dbReference type="Proteomes" id="UP000000709"/>
    </source>
</evidence>
<dbReference type="PANTHER" id="PTHR16166">
    <property type="entry name" value="VACUOLAR PROTEIN SORTING-ASSOCIATED PROTEIN VPS13"/>
    <property type="match status" value="1"/>
</dbReference>
<dbReference type="GO" id="GO:0005774">
    <property type="term" value="C:vacuolar membrane"/>
    <property type="evidence" value="ECO:0007669"/>
    <property type="project" value="EnsemblFungi"/>
</dbReference>
<evidence type="ECO:0000259" key="6">
    <source>
        <dbReference type="Pfam" id="PF12624"/>
    </source>
</evidence>
<dbReference type="GO" id="GO:0045324">
    <property type="term" value="P:late endosome to vacuole transport"/>
    <property type="evidence" value="ECO:0007669"/>
    <property type="project" value="UniProtKB-UniRule"/>
</dbReference>
<dbReference type="EMBL" id="GL996499">
    <property type="protein sequence ID" value="EGW35577.1"/>
    <property type="molecule type" value="Genomic_DNA"/>
</dbReference>
<dbReference type="GO" id="GO:0005777">
    <property type="term" value="C:peroxisome"/>
    <property type="evidence" value="ECO:0007669"/>
    <property type="project" value="EnsemblFungi"/>
</dbReference>
<evidence type="ECO:0000256" key="5">
    <source>
        <dbReference type="SAM" id="MobiDB-lite"/>
    </source>
</evidence>
<keyword evidence="2 4" id="KW-0813">Transport</keyword>
<dbReference type="GO" id="GO:0006895">
    <property type="term" value="P:Golgi to endosome transport"/>
    <property type="evidence" value="ECO:0007669"/>
    <property type="project" value="EnsemblFungi"/>
</dbReference>
<dbReference type="InterPro" id="IPR017148">
    <property type="entry name" value="VPS13_fungi"/>
</dbReference>
<dbReference type="Pfam" id="PF12624">
    <property type="entry name" value="VPS13_N"/>
    <property type="match status" value="1"/>
</dbReference>
<evidence type="ECO:0000256" key="3">
    <source>
        <dbReference type="ARBA" id="ARBA00023055"/>
    </source>
</evidence>
<dbReference type="GO" id="GO:0045053">
    <property type="term" value="P:protein retention in Golgi apparatus"/>
    <property type="evidence" value="ECO:0007669"/>
    <property type="project" value="UniProtKB-UniRule"/>
</dbReference>
<dbReference type="GO" id="GO:1990816">
    <property type="term" value="C:vacuole-mitochondrion membrane contact site"/>
    <property type="evidence" value="ECO:0007669"/>
    <property type="project" value="EnsemblFungi"/>
</dbReference>
<feature type="domain" description="Intermembrane lipid transfer protein VPS13-like C-terminal" evidence="8">
    <location>
        <begin position="3041"/>
        <end position="3147"/>
    </location>
</feature>
<dbReference type="GO" id="GO:0005798">
    <property type="term" value="C:Golgi-associated vesicle"/>
    <property type="evidence" value="ECO:0007669"/>
    <property type="project" value="EnsemblFungi"/>
</dbReference>
<dbReference type="InParanoid" id="G3AE43"/>
<comment type="function">
    <text evidence="4">Mediates the transfer of lipids between membranes at organelle contact sites. May play a role in mitochondrial lipid homeostasis.</text>
</comment>
<dbReference type="OMA" id="SGWRPIR"/>
<dbReference type="Proteomes" id="UP000000709">
    <property type="component" value="Unassembled WGS sequence"/>
</dbReference>
<feature type="domain" description="Vacuolar protein sorting-associated protein 13 VPS13 adaptor binding" evidence="7">
    <location>
        <begin position="1941"/>
        <end position="2513"/>
    </location>
</feature>
<dbReference type="GO" id="GO:0061709">
    <property type="term" value="P:reticulophagy"/>
    <property type="evidence" value="ECO:0007669"/>
    <property type="project" value="EnsemblFungi"/>
</dbReference>
<dbReference type="InterPro" id="IPR009543">
    <property type="entry name" value="VPS13_VAB"/>
</dbReference>
<dbReference type="InterPro" id="IPR026847">
    <property type="entry name" value="VPS13"/>
</dbReference>
<dbReference type="GO" id="GO:0005543">
    <property type="term" value="F:phospholipid binding"/>
    <property type="evidence" value="ECO:0007669"/>
    <property type="project" value="EnsemblFungi"/>
</dbReference>
<evidence type="ECO:0000256" key="2">
    <source>
        <dbReference type="ARBA" id="ARBA00022448"/>
    </source>
</evidence>
<dbReference type="GO" id="GO:0006623">
    <property type="term" value="P:protein targeting to vacuole"/>
    <property type="evidence" value="ECO:0007669"/>
    <property type="project" value="EnsemblFungi"/>
</dbReference>
<dbReference type="InterPro" id="IPR056748">
    <property type="entry name" value="VPS13-like_C"/>
</dbReference>
<evidence type="ECO:0000256" key="1">
    <source>
        <dbReference type="ARBA" id="ARBA00006545"/>
    </source>
</evidence>
<keyword evidence="10" id="KW-1185">Reference proteome</keyword>
<feature type="region of interest" description="Disordered" evidence="5">
    <location>
        <begin position="1380"/>
        <end position="1399"/>
    </location>
</feature>
<dbReference type="GO" id="GO:0032120">
    <property type="term" value="P:ascospore-type prospore membrane formation"/>
    <property type="evidence" value="ECO:0007669"/>
    <property type="project" value="EnsemblFungi"/>
</dbReference>
<organism evidence="10">
    <name type="scientific">Spathaspora passalidarum (strain NRRL Y-27907 / 11-Y1)</name>
    <dbReference type="NCBI Taxonomy" id="619300"/>
    <lineage>
        <taxon>Eukaryota</taxon>
        <taxon>Fungi</taxon>
        <taxon>Dikarya</taxon>
        <taxon>Ascomycota</taxon>
        <taxon>Saccharomycotina</taxon>
        <taxon>Pichiomycetes</taxon>
        <taxon>Debaryomycetaceae</taxon>
        <taxon>Spathaspora</taxon>
    </lineage>
</organism>